<dbReference type="Gene3D" id="1.20.140.10">
    <property type="entry name" value="Butyryl-CoA Dehydrogenase, subunit A, domain 3"/>
    <property type="match status" value="1"/>
</dbReference>
<evidence type="ECO:0000256" key="1">
    <source>
        <dbReference type="ARBA" id="ARBA00001974"/>
    </source>
</evidence>
<comment type="similarity">
    <text evidence="2">Belongs to the acyl-CoA dehydrogenase family.</text>
</comment>
<evidence type="ECO:0000259" key="6">
    <source>
        <dbReference type="Pfam" id="PF02771"/>
    </source>
</evidence>
<proteinExistence type="inferred from homology"/>
<organism evidence="7 8">
    <name type="scientific">Undibacterium umbellatum</name>
    <dbReference type="NCBI Taxonomy" id="2762300"/>
    <lineage>
        <taxon>Bacteria</taxon>
        <taxon>Pseudomonadati</taxon>
        <taxon>Pseudomonadota</taxon>
        <taxon>Betaproteobacteria</taxon>
        <taxon>Burkholderiales</taxon>
        <taxon>Oxalobacteraceae</taxon>
        <taxon>Undibacterium</taxon>
    </lineage>
</organism>
<dbReference type="RefSeq" id="WP_186954985.1">
    <property type="nucleotide sequence ID" value="NZ_JACOFX010000010.1"/>
</dbReference>
<evidence type="ECO:0000313" key="8">
    <source>
        <dbReference type="Proteomes" id="UP000646911"/>
    </source>
</evidence>
<dbReference type="InterPro" id="IPR013786">
    <property type="entry name" value="AcylCoA_DH/ox_N"/>
</dbReference>
<evidence type="ECO:0000256" key="3">
    <source>
        <dbReference type="ARBA" id="ARBA00022630"/>
    </source>
</evidence>
<evidence type="ECO:0000256" key="2">
    <source>
        <dbReference type="ARBA" id="ARBA00009347"/>
    </source>
</evidence>
<evidence type="ECO:0000256" key="4">
    <source>
        <dbReference type="ARBA" id="ARBA00022827"/>
    </source>
</evidence>
<dbReference type="SUPFAM" id="SSF47203">
    <property type="entry name" value="Acyl-CoA dehydrogenase C-terminal domain-like"/>
    <property type="match status" value="1"/>
</dbReference>
<dbReference type="Pfam" id="PF02771">
    <property type="entry name" value="Acyl-CoA_dh_N"/>
    <property type="match status" value="1"/>
</dbReference>
<evidence type="ECO:0000313" key="7">
    <source>
        <dbReference type="EMBL" id="MBC3909453.1"/>
    </source>
</evidence>
<keyword evidence="3" id="KW-0285">Flavoprotein</keyword>
<dbReference type="Pfam" id="PF00441">
    <property type="entry name" value="Acyl-CoA_dh_1"/>
    <property type="match status" value="1"/>
</dbReference>
<keyword evidence="4" id="KW-0274">FAD</keyword>
<dbReference type="SUPFAM" id="SSF56645">
    <property type="entry name" value="Acyl-CoA dehydrogenase NM domain-like"/>
    <property type="match status" value="1"/>
</dbReference>
<keyword evidence="8" id="KW-1185">Reference proteome</keyword>
<dbReference type="Gene3D" id="2.40.110.10">
    <property type="entry name" value="Butyryl-CoA Dehydrogenase, subunit A, domain 2"/>
    <property type="match status" value="1"/>
</dbReference>
<feature type="domain" description="Acyl-CoA dehydrogenase/oxidase N-terminal" evidence="6">
    <location>
        <begin position="13"/>
        <end position="111"/>
    </location>
</feature>
<dbReference type="InterPro" id="IPR046373">
    <property type="entry name" value="Acyl-CoA_Oxase/DH_mid-dom_sf"/>
</dbReference>
<comment type="cofactor">
    <cofactor evidence="1">
        <name>FAD</name>
        <dbReference type="ChEBI" id="CHEBI:57692"/>
    </cofactor>
</comment>
<sequence length="390" mass="41919">MDTSASSPMILAARLVAREFAAPHANAVDQEARFPLEAVSALKREKLLSAYVPVAMGGAGLSLTELVQVVEILARECAATAMIYAMHQIQVISIVRHAMDNLWYQNYLRELVAHQYLIASVTSEVGVGGEMRRSSCAVKMDGQHFKLVKDATTISYGAQADDLLVTARRNPDAANSDQSLVLVRKADYTLEQKGGWDTMGMRGTCSPPFLMTATGDVAQIIDVPFGDMSAQTVVPVSHLLWGGCWMGCAAAAVNKARAFVRGQARANPGTVPPTALRLAELVSMMQSLRTSVQACLTEYEALSVADDAAVGILTSMGYSLKMNNLKIDATQALPQIVTKALSICGILGYKNDSKFSMSRHLRDAHSAAIMVGNDRILATNANLLLVLKDD</sequence>
<dbReference type="InterPro" id="IPR036250">
    <property type="entry name" value="AcylCo_DH-like_C"/>
</dbReference>
<protein>
    <submittedName>
        <fullName evidence="7">Acyl-CoA/acyl-ACP dehydrogenase</fullName>
    </submittedName>
</protein>
<dbReference type="Gene3D" id="1.10.540.10">
    <property type="entry name" value="Acyl-CoA dehydrogenase/oxidase, N-terminal domain"/>
    <property type="match status" value="1"/>
</dbReference>
<evidence type="ECO:0000259" key="5">
    <source>
        <dbReference type="Pfam" id="PF00441"/>
    </source>
</evidence>
<dbReference type="PIRSF" id="PIRSF016578">
    <property type="entry name" value="HsaA"/>
    <property type="match status" value="1"/>
</dbReference>
<comment type="caution">
    <text evidence="7">The sequence shown here is derived from an EMBL/GenBank/DDBJ whole genome shotgun (WGS) entry which is preliminary data.</text>
</comment>
<gene>
    <name evidence="7" type="ORF">H8L47_17980</name>
</gene>
<dbReference type="PANTHER" id="PTHR43884:SF12">
    <property type="entry name" value="ISOVALERYL-COA DEHYDROGENASE, MITOCHONDRIAL-RELATED"/>
    <property type="match status" value="1"/>
</dbReference>
<dbReference type="InterPro" id="IPR037069">
    <property type="entry name" value="AcylCoA_DH/ox_N_sf"/>
</dbReference>
<dbReference type="PANTHER" id="PTHR43884">
    <property type="entry name" value="ACYL-COA DEHYDROGENASE"/>
    <property type="match status" value="1"/>
</dbReference>
<dbReference type="InterPro" id="IPR009075">
    <property type="entry name" value="AcylCo_DH/oxidase_C"/>
</dbReference>
<feature type="domain" description="Acyl-CoA dehydrogenase/oxidase C-terminal" evidence="5">
    <location>
        <begin position="244"/>
        <end position="378"/>
    </location>
</feature>
<reference evidence="7 8" key="1">
    <citation type="submission" date="2020-08" db="EMBL/GenBank/DDBJ databases">
        <title>Novel species isolated from subtropical streams in China.</title>
        <authorList>
            <person name="Lu H."/>
        </authorList>
    </citation>
    <scope>NUCLEOTIDE SEQUENCE [LARGE SCALE GENOMIC DNA]</scope>
    <source>
        <strain evidence="7 8">NL8W</strain>
    </source>
</reference>
<dbReference type="Proteomes" id="UP000646911">
    <property type="component" value="Unassembled WGS sequence"/>
</dbReference>
<dbReference type="InterPro" id="IPR009100">
    <property type="entry name" value="AcylCoA_DH/oxidase_NM_dom_sf"/>
</dbReference>
<name>A0ABR6ZCH5_9BURK</name>
<accession>A0ABR6ZCH5</accession>
<dbReference type="EMBL" id="JACOFX010000010">
    <property type="protein sequence ID" value="MBC3909453.1"/>
    <property type="molecule type" value="Genomic_DNA"/>
</dbReference>